<dbReference type="SUPFAM" id="SSF75304">
    <property type="entry name" value="Amidase signature (AS) enzymes"/>
    <property type="match status" value="1"/>
</dbReference>
<gene>
    <name evidence="4" type="ORF">Z517_00575</name>
</gene>
<dbReference type="PANTHER" id="PTHR42678:SF34">
    <property type="entry name" value="OS04G0183300 PROTEIN"/>
    <property type="match status" value="1"/>
</dbReference>
<dbReference type="STRING" id="1442368.A0A0D2H2W8"/>
<feature type="region of interest" description="Disordered" evidence="1">
    <location>
        <begin position="209"/>
        <end position="229"/>
    </location>
</feature>
<dbReference type="InterPro" id="IPR036928">
    <property type="entry name" value="AS_sf"/>
</dbReference>
<dbReference type="GeneID" id="25300065"/>
<dbReference type="RefSeq" id="XP_013288993.1">
    <property type="nucleotide sequence ID" value="XM_013433539.1"/>
</dbReference>
<protein>
    <recommendedName>
        <fullName evidence="3">Amidase domain-containing protein</fullName>
    </recommendedName>
</protein>
<evidence type="ECO:0000256" key="2">
    <source>
        <dbReference type="SAM" id="Phobius"/>
    </source>
</evidence>
<organism evidence="4 5">
    <name type="scientific">Fonsecaea pedrosoi CBS 271.37</name>
    <dbReference type="NCBI Taxonomy" id="1442368"/>
    <lineage>
        <taxon>Eukaryota</taxon>
        <taxon>Fungi</taxon>
        <taxon>Dikarya</taxon>
        <taxon>Ascomycota</taxon>
        <taxon>Pezizomycotina</taxon>
        <taxon>Eurotiomycetes</taxon>
        <taxon>Chaetothyriomycetidae</taxon>
        <taxon>Chaetothyriales</taxon>
        <taxon>Herpotrichiellaceae</taxon>
        <taxon>Fonsecaea</taxon>
    </lineage>
</organism>
<evidence type="ECO:0000313" key="4">
    <source>
        <dbReference type="EMBL" id="KIW85185.1"/>
    </source>
</evidence>
<dbReference type="Gene3D" id="3.90.1300.10">
    <property type="entry name" value="Amidase signature (AS) domain"/>
    <property type="match status" value="1"/>
</dbReference>
<feature type="transmembrane region" description="Helical" evidence="2">
    <location>
        <begin position="12"/>
        <end position="30"/>
    </location>
</feature>
<keyword evidence="2" id="KW-0472">Membrane</keyword>
<dbReference type="Proteomes" id="UP000053029">
    <property type="component" value="Unassembled WGS sequence"/>
</dbReference>
<dbReference type="EMBL" id="KN846969">
    <property type="protein sequence ID" value="KIW85185.1"/>
    <property type="molecule type" value="Genomic_DNA"/>
</dbReference>
<keyword evidence="2" id="KW-0812">Transmembrane</keyword>
<keyword evidence="2" id="KW-1133">Transmembrane helix</keyword>
<dbReference type="OrthoDB" id="566138at2759"/>
<keyword evidence="5" id="KW-1185">Reference proteome</keyword>
<dbReference type="InterPro" id="IPR023631">
    <property type="entry name" value="Amidase_dom"/>
</dbReference>
<evidence type="ECO:0000259" key="3">
    <source>
        <dbReference type="Pfam" id="PF01425"/>
    </source>
</evidence>
<proteinExistence type="predicted"/>
<feature type="domain" description="Amidase" evidence="3">
    <location>
        <begin position="71"/>
        <end position="528"/>
    </location>
</feature>
<sequence length="555" mass="60013">MDSHARRLDRSSVFSLVALFAAVLLGVRWYSSADLEASTTVKLGAAGFNPLTADLKELQDALDKGTLHSVDLVRLYTDQIQRHDGYLKAMIRFKPLQSVLRAAEILDTERSQGKIRGPLHGIPIVIKAGDNIDTHPDLGFQTTAGSYALVDSWPEKNAKIVDLLIAAGVIILGKTNLSVCEVLGRQLGENITSGYSAVGGQVKSAYVRATSDPDDSKDSHGNPSGSSAGSAVAVSAGYSPFSIGTETDGSLVLPAGRAALYTMKPTIGLVPQAGIVPISANFDSAGPMTKTPYDLAVLLDAIVDPERRPAKSYTSALTGSWSDISVATLDPEVWTLPESWLRPVESATRQMTTEIRQTYAKIETLAKSYAGNVPLVDPQAFQRNGQNSETVVAAADFVKAINAYLQTRVNSTVRSLGDLIDFNERHADLELTPDSPNQERLLRAYRQSLTDEEYDAHWNHLRQVARDRGIDHILDTYQVDVIMAPADSLLISYAACSGYPIATLPLSYLSYNGRPFGLSVVARANQEAVLIKVQSAWEATFGPRRPPRGDGMKLS</sequence>
<accession>A0A0D2H2W8</accession>
<evidence type="ECO:0000256" key="1">
    <source>
        <dbReference type="SAM" id="MobiDB-lite"/>
    </source>
</evidence>
<name>A0A0D2H2W8_9EURO</name>
<dbReference type="VEuPathDB" id="FungiDB:Z517_00575"/>
<evidence type="ECO:0000313" key="5">
    <source>
        <dbReference type="Proteomes" id="UP000053029"/>
    </source>
</evidence>
<reference evidence="4 5" key="1">
    <citation type="submission" date="2015-01" db="EMBL/GenBank/DDBJ databases">
        <title>The Genome Sequence of Fonsecaea pedrosoi CBS 271.37.</title>
        <authorList>
            <consortium name="The Broad Institute Genomics Platform"/>
            <person name="Cuomo C."/>
            <person name="de Hoog S."/>
            <person name="Gorbushina A."/>
            <person name="Stielow B."/>
            <person name="Teixiera M."/>
            <person name="Abouelleil A."/>
            <person name="Chapman S.B."/>
            <person name="Priest M."/>
            <person name="Young S.K."/>
            <person name="Wortman J."/>
            <person name="Nusbaum C."/>
            <person name="Birren B."/>
        </authorList>
    </citation>
    <scope>NUCLEOTIDE SEQUENCE [LARGE SCALE GENOMIC DNA]</scope>
    <source>
        <strain evidence="4 5">CBS 271.37</strain>
    </source>
</reference>
<dbReference type="Pfam" id="PF01425">
    <property type="entry name" value="Amidase"/>
    <property type="match status" value="1"/>
</dbReference>
<dbReference type="AlphaFoldDB" id="A0A0D2H2W8"/>
<dbReference type="PANTHER" id="PTHR42678">
    <property type="entry name" value="AMIDASE"/>
    <property type="match status" value="1"/>
</dbReference>
<dbReference type="HOGENOM" id="CLU_009600_14_3_1"/>